<keyword evidence="3" id="KW-1185">Reference proteome</keyword>
<feature type="transmembrane region" description="Helical" evidence="1">
    <location>
        <begin position="192"/>
        <end position="212"/>
    </location>
</feature>
<sequence>MPSTTAPRSTPPTLAATTRTGVIRAFLVVVGTGLIAGALTSWAQGVLPDSIGPLANSISGWTIVVVAAVAAVRPGPRAGAALGVAAFLALLLGYTLAAAARGLSYDPTLWGVLGVLAGPMVGAAAAALVEPAPLRRGLGAGAIAGLLAADGVRGLTVLAATTSPVWWWCCLAGAAALLVATAARIVGARSRLLMLATAAGIAAALSLGLRLLG</sequence>
<dbReference type="Pfam" id="PF20128">
    <property type="entry name" value="DUF6518"/>
    <property type="match status" value="1"/>
</dbReference>
<evidence type="ECO:0000313" key="3">
    <source>
        <dbReference type="Proteomes" id="UP001501495"/>
    </source>
</evidence>
<feature type="transmembrane region" description="Helical" evidence="1">
    <location>
        <begin position="165"/>
        <end position="185"/>
    </location>
</feature>
<proteinExistence type="predicted"/>
<protein>
    <submittedName>
        <fullName evidence="2">Uncharacterized protein</fullName>
    </submittedName>
</protein>
<organism evidence="2 3">
    <name type="scientific">Nocardioides fonticola</name>
    <dbReference type="NCBI Taxonomy" id="450363"/>
    <lineage>
        <taxon>Bacteria</taxon>
        <taxon>Bacillati</taxon>
        <taxon>Actinomycetota</taxon>
        <taxon>Actinomycetes</taxon>
        <taxon>Propionibacteriales</taxon>
        <taxon>Nocardioidaceae</taxon>
        <taxon>Nocardioides</taxon>
    </lineage>
</organism>
<gene>
    <name evidence="2" type="ORF">GCM10022215_14270</name>
</gene>
<feature type="transmembrane region" description="Helical" evidence="1">
    <location>
        <begin position="79"/>
        <end position="97"/>
    </location>
</feature>
<feature type="transmembrane region" description="Helical" evidence="1">
    <location>
        <begin position="138"/>
        <end position="159"/>
    </location>
</feature>
<dbReference type="InterPro" id="IPR045393">
    <property type="entry name" value="DUF6518"/>
</dbReference>
<feature type="transmembrane region" description="Helical" evidence="1">
    <location>
        <begin position="109"/>
        <end position="129"/>
    </location>
</feature>
<name>A0ABP7XG23_9ACTN</name>
<evidence type="ECO:0000313" key="2">
    <source>
        <dbReference type="EMBL" id="GAA4115432.1"/>
    </source>
</evidence>
<reference evidence="3" key="1">
    <citation type="journal article" date="2019" name="Int. J. Syst. Evol. Microbiol.">
        <title>The Global Catalogue of Microorganisms (GCM) 10K type strain sequencing project: providing services to taxonomists for standard genome sequencing and annotation.</title>
        <authorList>
            <consortium name="The Broad Institute Genomics Platform"/>
            <consortium name="The Broad Institute Genome Sequencing Center for Infectious Disease"/>
            <person name="Wu L."/>
            <person name="Ma J."/>
        </authorList>
    </citation>
    <scope>NUCLEOTIDE SEQUENCE [LARGE SCALE GENOMIC DNA]</scope>
    <source>
        <strain evidence="3">JCM 16703</strain>
    </source>
</reference>
<accession>A0ABP7XG23</accession>
<evidence type="ECO:0000256" key="1">
    <source>
        <dbReference type="SAM" id="Phobius"/>
    </source>
</evidence>
<feature type="transmembrane region" description="Helical" evidence="1">
    <location>
        <begin position="54"/>
        <end position="72"/>
    </location>
</feature>
<keyword evidence="1" id="KW-0812">Transmembrane</keyword>
<dbReference type="RefSeq" id="WP_344732606.1">
    <property type="nucleotide sequence ID" value="NZ_BAAAZH010000011.1"/>
</dbReference>
<feature type="transmembrane region" description="Helical" evidence="1">
    <location>
        <begin position="21"/>
        <end position="42"/>
    </location>
</feature>
<comment type="caution">
    <text evidence="2">The sequence shown here is derived from an EMBL/GenBank/DDBJ whole genome shotgun (WGS) entry which is preliminary data.</text>
</comment>
<dbReference type="Proteomes" id="UP001501495">
    <property type="component" value="Unassembled WGS sequence"/>
</dbReference>
<keyword evidence="1" id="KW-1133">Transmembrane helix</keyword>
<dbReference type="EMBL" id="BAAAZH010000011">
    <property type="protein sequence ID" value="GAA4115432.1"/>
    <property type="molecule type" value="Genomic_DNA"/>
</dbReference>
<keyword evidence="1" id="KW-0472">Membrane</keyword>